<evidence type="ECO:0000313" key="4">
    <source>
        <dbReference type="Proteomes" id="UP000777438"/>
    </source>
</evidence>
<dbReference type="Proteomes" id="UP000777438">
    <property type="component" value="Unassembled WGS sequence"/>
</dbReference>
<accession>A0A9P8W852</accession>
<keyword evidence="2" id="KW-0812">Transmembrane</keyword>
<keyword evidence="2" id="KW-0472">Membrane</keyword>
<keyword evidence="4" id="KW-1185">Reference proteome</keyword>
<gene>
    <name evidence="3" type="ORF">B0T10DRAFT_262888</name>
</gene>
<proteinExistence type="predicted"/>
<organism evidence="3 4">
    <name type="scientific">Thelonectria olida</name>
    <dbReference type="NCBI Taxonomy" id="1576542"/>
    <lineage>
        <taxon>Eukaryota</taxon>
        <taxon>Fungi</taxon>
        <taxon>Dikarya</taxon>
        <taxon>Ascomycota</taxon>
        <taxon>Pezizomycotina</taxon>
        <taxon>Sordariomycetes</taxon>
        <taxon>Hypocreomycetidae</taxon>
        <taxon>Hypocreales</taxon>
        <taxon>Nectriaceae</taxon>
        <taxon>Thelonectria</taxon>
    </lineage>
</organism>
<reference evidence="3 4" key="1">
    <citation type="journal article" date="2021" name="Nat. Commun.">
        <title>Genetic determinants of endophytism in the Arabidopsis root mycobiome.</title>
        <authorList>
            <person name="Mesny F."/>
            <person name="Miyauchi S."/>
            <person name="Thiergart T."/>
            <person name="Pickel B."/>
            <person name="Atanasova L."/>
            <person name="Karlsson M."/>
            <person name="Huettel B."/>
            <person name="Barry K.W."/>
            <person name="Haridas S."/>
            <person name="Chen C."/>
            <person name="Bauer D."/>
            <person name="Andreopoulos W."/>
            <person name="Pangilinan J."/>
            <person name="LaButti K."/>
            <person name="Riley R."/>
            <person name="Lipzen A."/>
            <person name="Clum A."/>
            <person name="Drula E."/>
            <person name="Henrissat B."/>
            <person name="Kohler A."/>
            <person name="Grigoriev I.V."/>
            <person name="Martin F.M."/>
            <person name="Hacquard S."/>
        </authorList>
    </citation>
    <scope>NUCLEOTIDE SEQUENCE [LARGE SCALE GENOMIC DNA]</scope>
    <source>
        <strain evidence="3 4">MPI-CAGE-CH-0241</strain>
    </source>
</reference>
<keyword evidence="2" id="KW-1133">Transmembrane helix</keyword>
<evidence type="ECO:0000313" key="3">
    <source>
        <dbReference type="EMBL" id="KAH6892971.1"/>
    </source>
</evidence>
<protein>
    <submittedName>
        <fullName evidence="3">Uncharacterized protein</fullName>
    </submittedName>
</protein>
<evidence type="ECO:0000256" key="1">
    <source>
        <dbReference type="SAM" id="MobiDB-lite"/>
    </source>
</evidence>
<name>A0A9P8W852_9HYPO</name>
<feature type="compositionally biased region" description="Basic residues" evidence="1">
    <location>
        <begin position="95"/>
        <end position="108"/>
    </location>
</feature>
<dbReference type="AlphaFoldDB" id="A0A9P8W852"/>
<evidence type="ECO:0000256" key="2">
    <source>
        <dbReference type="SAM" id="Phobius"/>
    </source>
</evidence>
<comment type="caution">
    <text evidence="3">The sequence shown here is derived from an EMBL/GenBank/DDBJ whole genome shotgun (WGS) entry which is preliminary data.</text>
</comment>
<dbReference type="EMBL" id="JAGPYM010000006">
    <property type="protein sequence ID" value="KAH6892971.1"/>
    <property type="molecule type" value="Genomic_DNA"/>
</dbReference>
<feature type="region of interest" description="Disordered" evidence="1">
    <location>
        <begin position="89"/>
        <end position="108"/>
    </location>
</feature>
<sequence length="151" mass="17088">MMCRRVDGGLWVMPVAVAVAAIDCWGLLLAHVMERRTVMLLLATQFEARYSRQATARSGRAAEVVEEVVAIWRDNCLVSAASKTRVAMVGESRERRRRRRSRRRKDRTRRMRLSLVKHCQSVSLCPQSVQSGRGVWTCGIVDGKMLFPVTG</sequence>
<feature type="transmembrane region" description="Helical" evidence="2">
    <location>
        <begin position="12"/>
        <end position="32"/>
    </location>
</feature>